<dbReference type="InterPro" id="IPR000620">
    <property type="entry name" value="EamA_dom"/>
</dbReference>
<feature type="transmembrane region" description="Helical" evidence="6">
    <location>
        <begin position="277"/>
        <end position="295"/>
    </location>
</feature>
<feature type="transmembrane region" description="Helical" evidence="6">
    <location>
        <begin position="253"/>
        <end position="271"/>
    </location>
</feature>
<dbReference type="EMBL" id="CP030850">
    <property type="protein sequence ID" value="AXE19340.1"/>
    <property type="molecule type" value="Genomic_DNA"/>
</dbReference>
<keyword evidence="3 6" id="KW-0812">Transmembrane</keyword>
<feature type="transmembrane region" description="Helical" evidence="6">
    <location>
        <begin position="104"/>
        <end position="121"/>
    </location>
</feature>
<comment type="similarity">
    <text evidence="2">Belongs to the EamA transporter family.</text>
</comment>
<evidence type="ECO:0000256" key="2">
    <source>
        <dbReference type="ARBA" id="ARBA00007362"/>
    </source>
</evidence>
<proteinExistence type="inferred from homology"/>
<accession>A0A344TL19</accession>
<organism evidence="8 9">
    <name type="scientific">Runella rosea</name>
    <dbReference type="NCBI Taxonomy" id="2259595"/>
    <lineage>
        <taxon>Bacteria</taxon>
        <taxon>Pseudomonadati</taxon>
        <taxon>Bacteroidota</taxon>
        <taxon>Cytophagia</taxon>
        <taxon>Cytophagales</taxon>
        <taxon>Spirosomataceae</taxon>
        <taxon>Runella</taxon>
    </lineage>
</organism>
<dbReference type="OrthoDB" id="9813617at2"/>
<evidence type="ECO:0000313" key="9">
    <source>
        <dbReference type="Proteomes" id="UP000251993"/>
    </source>
</evidence>
<name>A0A344TL19_9BACT</name>
<dbReference type="GO" id="GO:0016020">
    <property type="term" value="C:membrane"/>
    <property type="evidence" value="ECO:0007669"/>
    <property type="project" value="UniProtKB-SubCell"/>
</dbReference>
<feature type="domain" description="EamA" evidence="7">
    <location>
        <begin position="159"/>
        <end position="294"/>
    </location>
</feature>
<keyword evidence="5 6" id="KW-0472">Membrane</keyword>
<comment type="subcellular location">
    <subcellularLocation>
        <location evidence="1">Membrane</location>
        <topology evidence="1">Multi-pass membrane protein</topology>
    </subcellularLocation>
</comment>
<feature type="transmembrane region" description="Helical" evidence="6">
    <location>
        <begin position="73"/>
        <end position="98"/>
    </location>
</feature>
<evidence type="ECO:0000256" key="5">
    <source>
        <dbReference type="ARBA" id="ARBA00023136"/>
    </source>
</evidence>
<evidence type="ECO:0000256" key="6">
    <source>
        <dbReference type="SAM" id="Phobius"/>
    </source>
</evidence>
<dbReference type="PANTHER" id="PTHR32322">
    <property type="entry name" value="INNER MEMBRANE TRANSPORTER"/>
    <property type="match status" value="1"/>
</dbReference>
<dbReference type="KEGG" id="run:DR864_17085"/>
<feature type="transmembrane region" description="Helical" evidence="6">
    <location>
        <begin position="158"/>
        <end position="178"/>
    </location>
</feature>
<feature type="transmembrane region" description="Helical" evidence="6">
    <location>
        <begin position="5"/>
        <end position="26"/>
    </location>
</feature>
<dbReference type="AlphaFoldDB" id="A0A344TL19"/>
<evidence type="ECO:0000256" key="3">
    <source>
        <dbReference type="ARBA" id="ARBA00022692"/>
    </source>
</evidence>
<sequence>MSKTYYWLGAAMVFVAAFCFALKGIFIKLAYRYEIDTISLLTLRMGLSFPIYAFFAFRLTAQETNIRFTLKDWLWVAGLGITGYYFSSYFNFLAFNYISAGLERILLFTYPTFVLVINAIFRKKRVTKLQMVALGLTYFGILLAFLQNIEPGQQKNLILGAFWVTLSGLVYAFYLVGGDKIIPKVGSQKFTSYAMIAATIPTILHCYAVNGLDIWHYPPQVYWIGITMAIVVTVLPTFALAEGIKRVGAGNASIIASIGPIFTIFLATTILDEQITALQIFGTLLVLVGVFLISWKGKK</sequence>
<evidence type="ECO:0000256" key="1">
    <source>
        <dbReference type="ARBA" id="ARBA00004141"/>
    </source>
</evidence>
<dbReference type="Proteomes" id="UP000251993">
    <property type="component" value="Chromosome"/>
</dbReference>
<dbReference type="SUPFAM" id="SSF103481">
    <property type="entry name" value="Multidrug resistance efflux transporter EmrE"/>
    <property type="match status" value="2"/>
</dbReference>
<dbReference type="Gene3D" id="1.10.3730.20">
    <property type="match status" value="1"/>
</dbReference>
<dbReference type="InterPro" id="IPR050638">
    <property type="entry name" value="AA-Vitamin_Transporters"/>
</dbReference>
<gene>
    <name evidence="8" type="ORF">DR864_17085</name>
</gene>
<feature type="transmembrane region" description="Helical" evidence="6">
    <location>
        <begin position="38"/>
        <end position="61"/>
    </location>
</feature>
<keyword evidence="4 6" id="KW-1133">Transmembrane helix</keyword>
<protein>
    <submittedName>
        <fullName evidence="8">EamA/RhaT family transporter</fullName>
    </submittedName>
</protein>
<dbReference type="RefSeq" id="WP_114068123.1">
    <property type="nucleotide sequence ID" value="NZ_CP030850.1"/>
</dbReference>
<feature type="transmembrane region" description="Helical" evidence="6">
    <location>
        <begin position="222"/>
        <end position="241"/>
    </location>
</feature>
<dbReference type="Pfam" id="PF00892">
    <property type="entry name" value="EamA"/>
    <property type="match status" value="2"/>
</dbReference>
<evidence type="ECO:0000313" key="8">
    <source>
        <dbReference type="EMBL" id="AXE19340.1"/>
    </source>
</evidence>
<keyword evidence="9" id="KW-1185">Reference proteome</keyword>
<dbReference type="InterPro" id="IPR037185">
    <property type="entry name" value="EmrE-like"/>
</dbReference>
<feature type="transmembrane region" description="Helical" evidence="6">
    <location>
        <begin position="128"/>
        <end position="146"/>
    </location>
</feature>
<feature type="transmembrane region" description="Helical" evidence="6">
    <location>
        <begin position="190"/>
        <end position="210"/>
    </location>
</feature>
<reference evidence="8 9" key="1">
    <citation type="submission" date="2018-07" db="EMBL/GenBank/DDBJ databases">
        <title>Genome sequencing of Runella.</title>
        <authorList>
            <person name="Baek M.-G."/>
            <person name="Yi H."/>
        </authorList>
    </citation>
    <scope>NUCLEOTIDE SEQUENCE [LARGE SCALE GENOMIC DNA]</scope>
    <source>
        <strain evidence="8 9">HYN0085</strain>
    </source>
</reference>
<dbReference type="PANTHER" id="PTHR32322:SF2">
    <property type="entry name" value="EAMA DOMAIN-CONTAINING PROTEIN"/>
    <property type="match status" value="1"/>
</dbReference>
<feature type="domain" description="EamA" evidence="7">
    <location>
        <begin position="8"/>
        <end position="145"/>
    </location>
</feature>
<evidence type="ECO:0000256" key="4">
    <source>
        <dbReference type="ARBA" id="ARBA00022989"/>
    </source>
</evidence>
<evidence type="ECO:0000259" key="7">
    <source>
        <dbReference type="Pfam" id="PF00892"/>
    </source>
</evidence>